<protein>
    <submittedName>
        <fullName evidence="3">Fimbrial protein</fullName>
    </submittedName>
</protein>
<proteinExistence type="predicted"/>
<sequence>MNRSIIAAVLAGVFLSGGAYAAPAEEQGTLTITGEVTGTACRFDNGNNVSAIELGNVPASAFQGYDVGVDVPFGENEATTPMILVCDPTKDVIIKVDGAAFDYNDVIENTVAQGSGGATGVGFKLYHKNKLIEKDGNSTLAISDLKSLGDNKYELLLSARYAKAATNVSEGKVNGTVKLMVIQE</sequence>
<reference evidence="3" key="2">
    <citation type="submission" date="2020-11" db="EMBL/GenBank/DDBJ databases">
        <authorList>
            <consortium name="NCBI Pathogen Detection Project"/>
        </authorList>
    </citation>
    <scope>NUCLEOTIDE SEQUENCE</scope>
    <source>
        <strain evidence="3">RS189</strain>
    </source>
</reference>
<gene>
    <name evidence="3" type="ORF">JAW44_000229</name>
</gene>
<evidence type="ECO:0000259" key="2">
    <source>
        <dbReference type="Pfam" id="PF00419"/>
    </source>
</evidence>
<dbReference type="Pfam" id="PF00419">
    <property type="entry name" value="Fimbrial"/>
    <property type="match status" value="1"/>
</dbReference>
<dbReference type="EMBL" id="DACUGV010000001">
    <property type="protein sequence ID" value="HAT7590538.1"/>
    <property type="molecule type" value="Genomic_DNA"/>
</dbReference>
<dbReference type="RefSeq" id="WP_042307376.1">
    <property type="nucleotide sequence ID" value="NZ_CP084372.1"/>
</dbReference>
<evidence type="ECO:0000313" key="3">
    <source>
        <dbReference type="EMBL" id="HAT7590538.1"/>
    </source>
</evidence>
<dbReference type="InterPro" id="IPR000259">
    <property type="entry name" value="Adhesion_dom_fimbrial"/>
</dbReference>
<dbReference type="Gene3D" id="2.60.40.1090">
    <property type="entry name" value="Fimbrial-type adhesion domain"/>
    <property type="match status" value="1"/>
</dbReference>
<feature type="signal peptide" evidence="1">
    <location>
        <begin position="1"/>
        <end position="21"/>
    </location>
</feature>
<organism evidence="3 4">
    <name type="scientific">Citrobacter werkmanii</name>
    <dbReference type="NCBI Taxonomy" id="67827"/>
    <lineage>
        <taxon>Bacteria</taxon>
        <taxon>Pseudomonadati</taxon>
        <taxon>Pseudomonadota</taxon>
        <taxon>Gammaproteobacteria</taxon>
        <taxon>Enterobacterales</taxon>
        <taxon>Enterobacteriaceae</taxon>
        <taxon>Citrobacter</taxon>
        <taxon>Citrobacter freundii complex</taxon>
    </lineage>
</organism>
<reference evidence="3" key="1">
    <citation type="journal article" date="2018" name="Genome Biol.">
        <title>SKESA: strategic k-mer extension for scrupulous assemblies.</title>
        <authorList>
            <person name="Souvorov A."/>
            <person name="Agarwala R."/>
            <person name="Lipman D.J."/>
        </authorList>
    </citation>
    <scope>NUCLEOTIDE SEQUENCE</scope>
    <source>
        <strain evidence="3">RS189</strain>
    </source>
</reference>
<feature type="chain" id="PRO_5041223564" evidence="1">
    <location>
        <begin position="22"/>
        <end position="184"/>
    </location>
</feature>
<evidence type="ECO:0000313" key="4">
    <source>
        <dbReference type="Proteomes" id="UP000867745"/>
    </source>
</evidence>
<dbReference type="AlphaFoldDB" id="A0AA37Z7Q2"/>
<feature type="domain" description="Fimbrial-type adhesion" evidence="2">
    <location>
        <begin position="31"/>
        <end position="181"/>
    </location>
</feature>
<accession>A0AA37Z7Q2</accession>
<dbReference type="SUPFAM" id="SSF49401">
    <property type="entry name" value="Bacterial adhesins"/>
    <property type="match status" value="1"/>
</dbReference>
<dbReference type="InterPro" id="IPR036937">
    <property type="entry name" value="Adhesion_dom_fimbrial_sf"/>
</dbReference>
<dbReference type="GO" id="GO:0043709">
    <property type="term" value="P:cell adhesion involved in single-species biofilm formation"/>
    <property type="evidence" value="ECO:0007669"/>
    <property type="project" value="TreeGrafter"/>
</dbReference>
<evidence type="ECO:0000256" key="1">
    <source>
        <dbReference type="SAM" id="SignalP"/>
    </source>
</evidence>
<keyword evidence="1" id="KW-0732">Signal</keyword>
<dbReference type="InterPro" id="IPR050263">
    <property type="entry name" value="Bact_Fimbrial_Adh_Pro"/>
</dbReference>
<dbReference type="PANTHER" id="PTHR33420:SF32">
    <property type="entry name" value="FIMBRIAL-LIKE PROTEIN"/>
    <property type="match status" value="1"/>
</dbReference>
<dbReference type="PANTHER" id="PTHR33420">
    <property type="entry name" value="FIMBRIAL SUBUNIT ELFA-RELATED"/>
    <property type="match status" value="1"/>
</dbReference>
<dbReference type="InterPro" id="IPR008966">
    <property type="entry name" value="Adhesion_dom_sf"/>
</dbReference>
<dbReference type="GO" id="GO:0009289">
    <property type="term" value="C:pilus"/>
    <property type="evidence" value="ECO:0007669"/>
    <property type="project" value="InterPro"/>
</dbReference>
<name>A0AA37Z7Q2_9ENTR</name>
<dbReference type="Proteomes" id="UP000867745">
    <property type="component" value="Unassembled WGS sequence"/>
</dbReference>
<comment type="caution">
    <text evidence="3">The sequence shown here is derived from an EMBL/GenBank/DDBJ whole genome shotgun (WGS) entry which is preliminary data.</text>
</comment>